<dbReference type="Gene3D" id="1.10.1040.10">
    <property type="entry name" value="N-(1-d-carboxylethyl)-l-norvaline Dehydrogenase, domain 2"/>
    <property type="match status" value="1"/>
</dbReference>
<comment type="catalytic activity">
    <reaction evidence="4">
        <text>(R)-pantoate + NADP(+) = 2-dehydropantoate + NADPH + H(+)</text>
        <dbReference type="Rhea" id="RHEA:16233"/>
        <dbReference type="ChEBI" id="CHEBI:11561"/>
        <dbReference type="ChEBI" id="CHEBI:15378"/>
        <dbReference type="ChEBI" id="CHEBI:15980"/>
        <dbReference type="ChEBI" id="CHEBI:57783"/>
        <dbReference type="ChEBI" id="CHEBI:58349"/>
        <dbReference type="EC" id="1.1.1.169"/>
    </reaction>
</comment>
<dbReference type="EC" id="1.1.1.169" evidence="4"/>
<keyword evidence="4" id="KW-0566">Pantothenate biosynthesis</keyword>
<comment type="caution">
    <text evidence="7">The sequence shown here is derived from an EMBL/GenBank/DDBJ whole genome shotgun (WGS) entry which is preliminary data.</text>
</comment>
<dbReference type="SUPFAM" id="SSF48179">
    <property type="entry name" value="6-phosphogluconate dehydrogenase C-terminal domain-like"/>
    <property type="match status" value="1"/>
</dbReference>
<sequence>MRILIAGAGATGGYFGARLIQAERDVTFLVRPRRAEQLRDGLRLVGPGGEETVPVATVTAEALEGTYDLVIVAVKAGALPDMIDQIAPAMGPETMVLPFLNGMAHLQALTDRFGPARVLGGIVKVVATVADDGTIHQMHPIATLTLGPPFGQVTDRIRRIHRELSVSGMEASIAEDVVGAMWHKWAFITAAGVITCLMRAPIGDIVAAPDGEPFIRAVIAETEQVSAAAGHPMPGPEHDAMVGMLSAPGSGFTSSLYRDVTAGLPHEGEHLLGAFVATAAGLGVDIPLTALALLQLRAHDHATA</sequence>
<evidence type="ECO:0000256" key="1">
    <source>
        <dbReference type="ARBA" id="ARBA00007870"/>
    </source>
</evidence>
<dbReference type="Gene3D" id="3.40.50.720">
    <property type="entry name" value="NAD(P)-binding Rossmann-like Domain"/>
    <property type="match status" value="1"/>
</dbReference>
<evidence type="ECO:0000259" key="5">
    <source>
        <dbReference type="Pfam" id="PF02558"/>
    </source>
</evidence>
<dbReference type="InterPro" id="IPR051402">
    <property type="entry name" value="KPR-Related"/>
</dbReference>
<protein>
    <recommendedName>
        <fullName evidence="4">2-dehydropantoate 2-reductase</fullName>
        <ecNumber evidence="4">1.1.1.169</ecNumber>
    </recommendedName>
    <alternativeName>
        <fullName evidence="4">Ketopantoate reductase</fullName>
    </alternativeName>
</protein>
<evidence type="ECO:0000256" key="3">
    <source>
        <dbReference type="ARBA" id="ARBA00023002"/>
    </source>
</evidence>
<dbReference type="EMBL" id="JBHSIW010000028">
    <property type="protein sequence ID" value="MFC4905578.1"/>
    <property type="molecule type" value="Genomic_DNA"/>
</dbReference>
<dbReference type="InterPro" id="IPR013332">
    <property type="entry name" value="KPR_N"/>
</dbReference>
<accession>A0ABV9TQ52</accession>
<evidence type="ECO:0000313" key="8">
    <source>
        <dbReference type="Proteomes" id="UP001595797"/>
    </source>
</evidence>
<comment type="pathway">
    <text evidence="4">Cofactor biosynthesis; (R)-pantothenate biosynthesis; (R)-pantoate from 3-methyl-2-oxobutanoate: step 2/2.</text>
</comment>
<comment type="function">
    <text evidence="4">Catalyzes the NADPH-dependent reduction of ketopantoate into pantoic acid.</text>
</comment>
<dbReference type="InterPro" id="IPR003710">
    <property type="entry name" value="ApbA"/>
</dbReference>
<reference evidence="8" key="1">
    <citation type="journal article" date="2019" name="Int. J. Syst. Evol. Microbiol.">
        <title>The Global Catalogue of Microorganisms (GCM) 10K type strain sequencing project: providing services to taxonomists for standard genome sequencing and annotation.</title>
        <authorList>
            <consortium name="The Broad Institute Genomics Platform"/>
            <consortium name="The Broad Institute Genome Sequencing Center for Infectious Disease"/>
            <person name="Wu L."/>
            <person name="Ma J."/>
        </authorList>
    </citation>
    <scope>NUCLEOTIDE SEQUENCE [LARGE SCALE GENOMIC DNA]</scope>
    <source>
        <strain evidence="8">CGMCC 4.6946</strain>
    </source>
</reference>
<dbReference type="InterPro" id="IPR013752">
    <property type="entry name" value="KPA_reductase"/>
</dbReference>
<evidence type="ECO:0000256" key="4">
    <source>
        <dbReference type="RuleBase" id="RU362068"/>
    </source>
</evidence>
<dbReference type="Proteomes" id="UP001595797">
    <property type="component" value="Unassembled WGS sequence"/>
</dbReference>
<dbReference type="InterPro" id="IPR036291">
    <property type="entry name" value="NAD(P)-bd_dom_sf"/>
</dbReference>
<dbReference type="PANTHER" id="PTHR21708:SF26">
    <property type="entry name" value="2-DEHYDROPANTOATE 2-REDUCTASE"/>
    <property type="match status" value="1"/>
</dbReference>
<gene>
    <name evidence="7" type="ORF">ACFPCS_18610</name>
</gene>
<name>A0ABV9TQ52_9MICC</name>
<comment type="similarity">
    <text evidence="1 4">Belongs to the ketopantoate reductase family.</text>
</comment>
<keyword evidence="8" id="KW-1185">Reference proteome</keyword>
<proteinExistence type="inferred from homology"/>
<keyword evidence="2 4" id="KW-0521">NADP</keyword>
<dbReference type="PANTHER" id="PTHR21708">
    <property type="entry name" value="PROBABLE 2-DEHYDROPANTOATE 2-REDUCTASE"/>
    <property type="match status" value="1"/>
</dbReference>
<evidence type="ECO:0000259" key="6">
    <source>
        <dbReference type="Pfam" id="PF08546"/>
    </source>
</evidence>
<dbReference type="InterPro" id="IPR008927">
    <property type="entry name" value="6-PGluconate_DH-like_C_sf"/>
</dbReference>
<feature type="domain" description="Ketopantoate reductase C-terminal" evidence="6">
    <location>
        <begin position="177"/>
        <end position="296"/>
    </location>
</feature>
<dbReference type="NCBIfam" id="TIGR00745">
    <property type="entry name" value="apbA_panE"/>
    <property type="match status" value="1"/>
</dbReference>
<dbReference type="InterPro" id="IPR013328">
    <property type="entry name" value="6PGD_dom2"/>
</dbReference>
<organism evidence="7 8">
    <name type="scientific">Kocuria oceani</name>
    <dbReference type="NCBI Taxonomy" id="988827"/>
    <lineage>
        <taxon>Bacteria</taxon>
        <taxon>Bacillati</taxon>
        <taxon>Actinomycetota</taxon>
        <taxon>Actinomycetes</taxon>
        <taxon>Micrococcales</taxon>
        <taxon>Micrococcaceae</taxon>
        <taxon>Kocuria</taxon>
    </lineage>
</organism>
<keyword evidence="3 4" id="KW-0560">Oxidoreductase</keyword>
<dbReference type="SUPFAM" id="SSF51735">
    <property type="entry name" value="NAD(P)-binding Rossmann-fold domains"/>
    <property type="match status" value="1"/>
</dbReference>
<evidence type="ECO:0000313" key="7">
    <source>
        <dbReference type="EMBL" id="MFC4905578.1"/>
    </source>
</evidence>
<dbReference type="Pfam" id="PF08546">
    <property type="entry name" value="ApbA_C"/>
    <property type="match status" value="1"/>
</dbReference>
<feature type="domain" description="Ketopantoate reductase N-terminal" evidence="5">
    <location>
        <begin position="3"/>
        <end position="148"/>
    </location>
</feature>
<dbReference type="RefSeq" id="WP_277552068.1">
    <property type="nucleotide sequence ID" value="NZ_JARAMH010000019.1"/>
</dbReference>
<evidence type="ECO:0000256" key="2">
    <source>
        <dbReference type="ARBA" id="ARBA00022857"/>
    </source>
</evidence>
<dbReference type="Pfam" id="PF02558">
    <property type="entry name" value="ApbA"/>
    <property type="match status" value="1"/>
</dbReference>